<dbReference type="SUPFAM" id="SSF52540">
    <property type="entry name" value="P-loop containing nucleoside triphosphate hydrolases"/>
    <property type="match status" value="1"/>
</dbReference>
<gene>
    <name evidence="10" type="primary">selB</name>
    <name evidence="10" type="ORF">DI564_00770</name>
</gene>
<dbReference type="NCBIfam" id="TIGR00475">
    <property type="entry name" value="selB"/>
    <property type="match status" value="1"/>
</dbReference>
<dbReference type="GO" id="GO:0005737">
    <property type="term" value="C:cytoplasm"/>
    <property type="evidence" value="ECO:0007669"/>
    <property type="project" value="UniProtKB-SubCell"/>
</dbReference>
<keyword evidence="6" id="KW-0342">GTP-binding</keyword>
<dbReference type="Pfam" id="PF21214">
    <property type="entry name" value="WHD_2nd_SelB_bact"/>
    <property type="match status" value="1"/>
</dbReference>
<name>A0A2W5MQC3_9GAMM</name>
<dbReference type="PANTHER" id="PTHR43721:SF22">
    <property type="entry name" value="ELONGATION FACTOR TU, MITOCHONDRIAL"/>
    <property type="match status" value="1"/>
</dbReference>
<dbReference type="Pfam" id="PF00009">
    <property type="entry name" value="GTP_EFTU"/>
    <property type="match status" value="1"/>
</dbReference>
<evidence type="ECO:0000259" key="9">
    <source>
        <dbReference type="PROSITE" id="PS51722"/>
    </source>
</evidence>
<dbReference type="InterPro" id="IPR004535">
    <property type="entry name" value="Transl_elong_SelB"/>
</dbReference>
<evidence type="ECO:0000256" key="5">
    <source>
        <dbReference type="ARBA" id="ARBA00022917"/>
    </source>
</evidence>
<dbReference type="CDD" id="cd04171">
    <property type="entry name" value="SelB"/>
    <property type="match status" value="1"/>
</dbReference>
<dbReference type="InterPro" id="IPR031157">
    <property type="entry name" value="G_TR_CS"/>
</dbReference>
<comment type="subcellular location">
    <subcellularLocation>
        <location evidence="1">Cytoplasm</location>
    </subcellularLocation>
</comment>
<dbReference type="Pfam" id="PF09107">
    <property type="entry name" value="WHD_3rd_SelB"/>
    <property type="match status" value="1"/>
</dbReference>
<dbReference type="InterPro" id="IPR036388">
    <property type="entry name" value="WH-like_DNA-bd_sf"/>
</dbReference>
<dbReference type="InterPro" id="IPR050055">
    <property type="entry name" value="EF-Tu_GTPase"/>
</dbReference>
<dbReference type="InterPro" id="IPR004161">
    <property type="entry name" value="EFTu-like_2"/>
</dbReference>
<dbReference type="SUPFAM" id="SSF46785">
    <property type="entry name" value="Winged helix' DNA-binding domain"/>
    <property type="match status" value="3"/>
</dbReference>
<comment type="function">
    <text evidence="7">Translation factor necessary for the incorporation of selenocysteine into proteins. It probably replaces EF-Tu for the insertion of selenocysteine directed by the UGA codon. SelB binds GTP and GDP.</text>
</comment>
<dbReference type="SUPFAM" id="SSF50465">
    <property type="entry name" value="EF-Tu/eEF-1alpha/eIF2-gamma C-terminal domain"/>
    <property type="match status" value="1"/>
</dbReference>
<dbReference type="Gene3D" id="2.40.30.10">
    <property type="entry name" value="Translation factors"/>
    <property type="match status" value="1"/>
</dbReference>
<dbReference type="Proteomes" id="UP000249046">
    <property type="component" value="Unassembled WGS sequence"/>
</dbReference>
<sequence length="646" mass="68790">MIVGTAGHIDHGKTSLVRALTGVDTDRLKEEKARGISIELGYAYVPVETQPQGGGPIAADADPVLGFVDVPGHERLVHTMVAGAGGIDFALLVIAADDGVMPQTREHLAILDLLGVADGAVALSKTDRVDRARIAEVESDVRALLAPTALRGAPIFALDATADGDAGVAALRAHLHATAARHARRSEDGLFRLAVDRVFTLPGHGTVAAGTVHAGRVRVGDVLSRMPAGEPVRVRSLHAQQRAAASAGAGQRCALNLAGVAADGIARGDWLADPRALRPSLRLDVRLRLLAEAPALSRQRIPLHVHIGTAHRLAEAVLLDAERLPPGRAGHVQLVFDTPICAAAGDRLIVRDARAATTIGGGRVLDPDGPERRRRSPERLAWLAAIERLLDGEGIAPLLAEAPHGIALADLERLCGCDVTRIALPDTAVRVETAAGPVIVESSHWNALQQRTVATLAQVHEAMPDEPGLGPAALRRRVAPTLAEATWRSLIDALVAAGAIEHAGAWLRLPGHRIALSDEEAGLLGRLQPLIAEGRFDPPWVRDLATRTGSDEAAVRLALRKSAARGDLHQIVRDLFYAPERVDELAAIARAIAERDGRVDAARYRDAIGLGRKRTVQILEFFDRVGYTRRVRDTHVLRGDGDWPAR</sequence>
<dbReference type="EMBL" id="QFPO01000001">
    <property type="protein sequence ID" value="PZQ19923.1"/>
    <property type="molecule type" value="Genomic_DNA"/>
</dbReference>
<evidence type="ECO:0000313" key="11">
    <source>
        <dbReference type="Proteomes" id="UP000249046"/>
    </source>
</evidence>
<evidence type="ECO:0000256" key="6">
    <source>
        <dbReference type="ARBA" id="ARBA00023134"/>
    </source>
</evidence>
<dbReference type="AlphaFoldDB" id="A0A2W5MQC3"/>
<dbReference type="GO" id="GO:0005525">
    <property type="term" value="F:GTP binding"/>
    <property type="evidence" value="ECO:0007669"/>
    <property type="project" value="UniProtKB-KW"/>
</dbReference>
<dbReference type="InterPro" id="IPR036390">
    <property type="entry name" value="WH_DNA-bd_sf"/>
</dbReference>
<dbReference type="PANTHER" id="PTHR43721">
    <property type="entry name" value="ELONGATION FACTOR TU-RELATED"/>
    <property type="match status" value="1"/>
</dbReference>
<dbReference type="InterPro" id="IPR009000">
    <property type="entry name" value="Transl_B-barrel_sf"/>
</dbReference>
<comment type="caution">
    <text evidence="10">The sequence shown here is derived from an EMBL/GenBank/DDBJ whole genome shotgun (WGS) entry which is preliminary data.</text>
</comment>
<dbReference type="InterPro" id="IPR015191">
    <property type="entry name" value="SelB_WHD4"/>
</dbReference>
<evidence type="ECO:0000313" key="10">
    <source>
        <dbReference type="EMBL" id="PZQ19923.1"/>
    </source>
</evidence>
<dbReference type="SUPFAM" id="SSF50447">
    <property type="entry name" value="Translation proteins"/>
    <property type="match status" value="1"/>
</dbReference>
<dbReference type="GO" id="GO:0003924">
    <property type="term" value="F:GTPase activity"/>
    <property type="evidence" value="ECO:0007669"/>
    <property type="project" value="InterPro"/>
</dbReference>
<evidence type="ECO:0000256" key="2">
    <source>
        <dbReference type="ARBA" id="ARBA00015953"/>
    </source>
</evidence>
<dbReference type="GO" id="GO:0003723">
    <property type="term" value="F:RNA binding"/>
    <property type="evidence" value="ECO:0007669"/>
    <property type="project" value="InterPro"/>
</dbReference>
<protein>
    <recommendedName>
        <fullName evidence="2">Selenocysteine-specific elongation factor</fullName>
    </recommendedName>
    <alternativeName>
        <fullName evidence="8">SelB translation factor</fullName>
    </alternativeName>
</protein>
<dbReference type="InterPro" id="IPR027417">
    <property type="entry name" value="P-loop_NTPase"/>
</dbReference>
<dbReference type="CDD" id="cd15491">
    <property type="entry name" value="selB_III"/>
    <property type="match status" value="1"/>
</dbReference>
<feature type="domain" description="Tr-type G" evidence="9">
    <location>
        <begin position="1"/>
        <end position="174"/>
    </location>
</feature>
<evidence type="ECO:0000256" key="4">
    <source>
        <dbReference type="ARBA" id="ARBA00022741"/>
    </source>
</evidence>
<dbReference type="InterPro" id="IPR009001">
    <property type="entry name" value="Transl_elong_EF1A/Init_IF2_C"/>
</dbReference>
<keyword evidence="3" id="KW-0963">Cytoplasm</keyword>
<proteinExistence type="predicted"/>
<keyword evidence="4" id="KW-0547">Nucleotide-binding</keyword>
<dbReference type="GO" id="GO:0003746">
    <property type="term" value="F:translation elongation factor activity"/>
    <property type="evidence" value="ECO:0007669"/>
    <property type="project" value="UniProtKB-KW"/>
</dbReference>
<dbReference type="InterPro" id="IPR015190">
    <property type="entry name" value="Elong_fac_SelB-wing-hlx_typ-2"/>
</dbReference>
<organism evidence="10 11">
    <name type="scientific">Rhodanobacter denitrificans</name>
    <dbReference type="NCBI Taxonomy" id="666685"/>
    <lineage>
        <taxon>Bacteria</taxon>
        <taxon>Pseudomonadati</taxon>
        <taxon>Pseudomonadota</taxon>
        <taxon>Gammaproteobacteria</taxon>
        <taxon>Lysobacterales</taxon>
        <taxon>Rhodanobacteraceae</taxon>
        <taxon>Rhodanobacter</taxon>
    </lineage>
</organism>
<dbReference type="Pfam" id="PF09106">
    <property type="entry name" value="WHD_2nd_SelB"/>
    <property type="match status" value="1"/>
</dbReference>
<dbReference type="PROSITE" id="PS51722">
    <property type="entry name" value="G_TR_2"/>
    <property type="match status" value="1"/>
</dbReference>
<reference evidence="10 11" key="1">
    <citation type="submission" date="2017-08" db="EMBL/GenBank/DDBJ databases">
        <title>Infants hospitalized years apart are colonized by the same room-sourced microbial strains.</title>
        <authorList>
            <person name="Brooks B."/>
            <person name="Olm M.R."/>
            <person name="Firek B.A."/>
            <person name="Baker R."/>
            <person name="Thomas B.C."/>
            <person name="Morowitz M.J."/>
            <person name="Banfield J.F."/>
        </authorList>
    </citation>
    <scope>NUCLEOTIDE SEQUENCE [LARGE SCALE GENOMIC DNA]</scope>
    <source>
        <strain evidence="10">S2_005_003_R2_42</strain>
    </source>
</reference>
<dbReference type="Gene3D" id="3.40.50.300">
    <property type="entry name" value="P-loop containing nucleotide triphosphate hydrolases"/>
    <property type="match status" value="1"/>
</dbReference>
<dbReference type="InterPro" id="IPR000795">
    <property type="entry name" value="T_Tr_GTP-bd_dom"/>
</dbReference>
<dbReference type="PROSITE" id="PS00301">
    <property type="entry name" value="G_TR_1"/>
    <property type="match status" value="1"/>
</dbReference>
<dbReference type="Pfam" id="PF03144">
    <property type="entry name" value="GTP_EFTU_D2"/>
    <property type="match status" value="1"/>
</dbReference>
<accession>A0A2W5MQC3</accession>
<dbReference type="GO" id="GO:0001514">
    <property type="term" value="P:selenocysteine incorporation"/>
    <property type="evidence" value="ECO:0007669"/>
    <property type="project" value="InterPro"/>
</dbReference>
<evidence type="ECO:0000256" key="1">
    <source>
        <dbReference type="ARBA" id="ARBA00004496"/>
    </source>
</evidence>
<keyword evidence="5" id="KW-0648">Protein biosynthesis</keyword>
<dbReference type="Gene3D" id="1.10.10.10">
    <property type="entry name" value="Winged helix-like DNA-binding domain superfamily/Winged helix DNA-binding domain"/>
    <property type="match status" value="3"/>
</dbReference>
<dbReference type="InterPro" id="IPR048931">
    <property type="entry name" value="WHD_2nd_SelB_bact"/>
</dbReference>
<dbReference type="InterPro" id="IPR057335">
    <property type="entry name" value="Beta-barrel_SelB"/>
</dbReference>
<evidence type="ECO:0000256" key="8">
    <source>
        <dbReference type="ARBA" id="ARBA00031615"/>
    </source>
</evidence>
<evidence type="ECO:0000256" key="3">
    <source>
        <dbReference type="ARBA" id="ARBA00022490"/>
    </source>
</evidence>
<dbReference type="Pfam" id="PF25461">
    <property type="entry name" value="Beta-barrel_SelB"/>
    <property type="match status" value="1"/>
</dbReference>
<keyword evidence="10" id="KW-0251">Elongation factor</keyword>
<evidence type="ECO:0000256" key="7">
    <source>
        <dbReference type="ARBA" id="ARBA00025526"/>
    </source>
</evidence>